<dbReference type="Proteomes" id="UP000199302">
    <property type="component" value="Unassembled WGS sequence"/>
</dbReference>
<evidence type="ECO:0000259" key="3">
    <source>
        <dbReference type="Pfam" id="PF01494"/>
    </source>
</evidence>
<sequence>MRTQVCIIGGGPSGLLLSQILHRAGIDTVVLERRSRAYVLGRIRAGVLESGLTDMLRAAGVGDRLDREGFPHGGTQLAAAGRRFRIDFEKHTGRKVTVYGQTEVTRDLYAARDAMGGVVIHGAEGVAIHGADSEAPFVTWVENGTETRLDCDYIAGCDGFHGVSRPTIPESVRQTFERVYPFGWLGVLSETPPVDHELIYANHPRGFALASMRNEGLSRYYVQVPLEDRVEAWSDDAFWDEFRRRMPQDVAEALVTGPSVEKSIAPLRSFIAEPMRWGRLFLVGDAAHIVPPTGAKGLNLAASDVNYLSNALIAHYAGEGPERLDGYSADALARVWKASRFSWQLTTLLHRFPDQEAFGQRMQEAEIAYLESSDAAQASFSENYVGLPYDRVSG</sequence>
<dbReference type="GO" id="GO:0043639">
    <property type="term" value="P:benzoate catabolic process"/>
    <property type="evidence" value="ECO:0007669"/>
    <property type="project" value="InterPro"/>
</dbReference>
<dbReference type="PRINTS" id="PR00420">
    <property type="entry name" value="RNGMNOXGNASE"/>
</dbReference>
<organism evidence="4 5">
    <name type="scientific">Poseidonocella sedimentorum</name>
    <dbReference type="NCBI Taxonomy" id="871652"/>
    <lineage>
        <taxon>Bacteria</taxon>
        <taxon>Pseudomonadati</taxon>
        <taxon>Pseudomonadota</taxon>
        <taxon>Alphaproteobacteria</taxon>
        <taxon>Rhodobacterales</taxon>
        <taxon>Roseobacteraceae</taxon>
        <taxon>Poseidonocella</taxon>
    </lineage>
</organism>
<keyword evidence="5" id="KW-1185">Reference proteome</keyword>
<gene>
    <name evidence="4" type="ORF">SAMN04515673_107146</name>
</gene>
<dbReference type="GO" id="GO:0018659">
    <property type="term" value="F:4-hydroxybenzoate 3-monooxygenase activity"/>
    <property type="evidence" value="ECO:0007669"/>
    <property type="project" value="InterPro"/>
</dbReference>
<evidence type="ECO:0000313" key="4">
    <source>
        <dbReference type="EMBL" id="SFR12966.1"/>
    </source>
</evidence>
<keyword evidence="4" id="KW-0560">Oxidoreductase</keyword>
<proteinExistence type="predicted"/>
<dbReference type="InterPro" id="IPR036188">
    <property type="entry name" value="FAD/NAD-bd_sf"/>
</dbReference>
<feature type="domain" description="FAD-binding" evidence="3">
    <location>
        <begin position="2"/>
        <end position="342"/>
    </location>
</feature>
<dbReference type="EMBL" id="FOYI01000007">
    <property type="protein sequence ID" value="SFR12966.1"/>
    <property type="molecule type" value="Genomic_DNA"/>
</dbReference>
<dbReference type="PANTHER" id="PTHR43004">
    <property type="entry name" value="TRK SYSTEM POTASSIUM UPTAKE PROTEIN"/>
    <property type="match status" value="1"/>
</dbReference>
<keyword evidence="4" id="KW-0503">Monooxygenase</keyword>
<dbReference type="GO" id="GO:0071949">
    <property type="term" value="F:FAD binding"/>
    <property type="evidence" value="ECO:0007669"/>
    <property type="project" value="InterPro"/>
</dbReference>
<dbReference type="RefSeq" id="WP_092081004.1">
    <property type="nucleotide sequence ID" value="NZ_FOYI01000007.1"/>
</dbReference>
<dbReference type="NCBIfam" id="NF006091">
    <property type="entry name" value="PRK08243.1"/>
    <property type="match status" value="1"/>
</dbReference>
<dbReference type="SUPFAM" id="SSF51905">
    <property type="entry name" value="FAD/NAD(P)-binding domain"/>
    <property type="match status" value="1"/>
</dbReference>
<evidence type="ECO:0000313" key="5">
    <source>
        <dbReference type="Proteomes" id="UP000199302"/>
    </source>
</evidence>
<protein>
    <submittedName>
        <fullName evidence="4">p-hydroxybenzoate 3-monooxygenase</fullName>
    </submittedName>
</protein>
<dbReference type="Gene3D" id="3.30.9.10">
    <property type="entry name" value="D-Amino Acid Oxidase, subunit A, domain 2"/>
    <property type="match status" value="1"/>
</dbReference>
<name>A0A1I6E5I4_9RHOB</name>
<dbReference type="OrthoDB" id="9791689at2"/>
<keyword evidence="1" id="KW-0285">Flavoprotein</keyword>
<evidence type="ECO:0000256" key="2">
    <source>
        <dbReference type="ARBA" id="ARBA00022827"/>
    </source>
</evidence>
<dbReference type="InterPro" id="IPR012733">
    <property type="entry name" value="HB_mOase"/>
</dbReference>
<dbReference type="Gene3D" id="3.50.50.60">
    <property type="entry name" value="FAD/NAD(P)-binding domain"/>
    <property type="match status" value="1"/>
</dbReference>
<dbReference type="InterPro" id="IPR050641">
    <property type="entry name" value="RIFMO-like"/>
</dbReference>
<dbReference type="PANTHER" id="PTHR43004:SF3">
    <property type="entry name" value="P-HYDROXYBENZOATE HYDROXYLASE"/>
    <property type="match status" value="1"/>
</dbReference>
<dbReference type="Pfam" id="PF01494">
    <property type="entry name" value="FAD_binding_3"/>
    <property type="match status" value="1"/>
</dbReference>
<dbReference type="SUPFAM" id="SSF54373">
    <property type="entry name" value="FAD-linked reductases, C-terminal domain"/>
    <property type="match status" value="1"/>
</dbReference>
<dbReference type="STRING" id="871652.SAMN04515673_107146"/>
<accession>A0A1I6E5I4</accession>
<dbReference type="InterPro" id="IPR002938">
    <property type="entry name" value="FAD-bd"/>
</dbReference>
<keyword evidence="2" id="KW-0274">FAD</keyword>
<dbReference type="AlphaFoldDB" id="A0A1I6E5I4"/>
<evidence type="ECO:0000256" key="1">
    <source>
        <dbReference type="ARBA" id="ARBA00022630"/>
    </source>
</evidence>
<dbReference type="NCBIfam" id="TIGR02360">
    <property type="entry name" value="pbenz_hydroxyl"/>
    <property type="match status" value="1"/>
</dbReference>
<reference evidence="4 5" key="1">
    <citation type="submission" date="2016-10" db="EMBL/GenBank/DDBJ databases">
        <authorList>
            <person name="de Groot N.N."/>
        </authorList>
    </citation>
    <scope>NUCLEOTIDE SEQUENCE [LARGE SCALE GENOMIC DNA]</scope>
    <source>
        <strain evidence="5">KMM 9023,NRIC 0796,JCM 17311,KCTC 23692</strain>
    </source>
</reference>